<dbReference type="PROSITE" id="PS51379">
    <property type="entry name" value="4FE4S_FER_2"/>
    <property type="match status" value="2"/>
</dbReference>
<evidence type="ECO:0000256" key="2">
    <source>
        <dbReference type="ARBA" id="ARBA00022485"/>
    </source>
</evidence>
<evidence type="ECO:0000256" key="6">
    <source>
        <dbReference type="ARBA" id="ARBA00023014"/>
    </source>
</evidence>
<dbReference type="EMBL" id="SVBY01000007">
    <property type="protein sequence ID" value="MBE6091884.1"/>
    <property type="molecule type" value="Genomic_DNA"/>
</dbReference>
<organism evidence="8 9">
    <name type="scientific">Selenomonas ruminantium</name>
    <dbReference type="NCBI Taxonomy" id="971"/>
    <lineage>
        <taxon>Bacteria</taxon>
        <taxon>Bacillati</taxon>
        <taxon>Bacillota</taxon>
        <taxon>Negativicutes</taxon>
        <taxon>Selenomonadales</taxon>
        <taxon>Selenomonadaceae</taxon>
        <taxon>Selenomonas</taxon>
    </lineage>
</organism>
<name>A0A927ZWS3_SELRU</name>
<evidence type="ECO:0000256" key="3">
    <source>
        <dbReference type="ARBA" id="ARBA00022723"/>
    </source>
</evidence>
<dbReference type="InterPro" id="IPR017900">
    <property type="entry name" value="4Fe4S_Fe_S_CS"/>
</dbReference>
<comment type="caution">
    <text evidence="8">The sequence shown here is derived from an EMBL/GenBank/DDBJ whole genome shotgun (WGS) entry which is preliminary data.</text>
</comment>
<evidence type="ECO:0000256" key="4">
    <source>
        <dbReference type="ARBA" id="ARBA00022982"/>
    </source>
</evidence>
<dbReference type="Gene3D" id="3.30.70.20">
    <property type="match status" value="2"/>
</dbReference>
<evidence type="ECO:0000256" key="1">
    <source>
        <dbReference type="ARBA" id="ARBA00022448"/>
    </source>
</evidence>
<keyword evidence="4" id="KW-0249">Electron transport</keyword>
<evidence type="ECO:0000313" key="8">
    <source>
        <dbReference type="EMBL" id="MBE6091884.1"/>
    </source>
</evidence>
<dbReference type="Pfam" id="PF13237">
    <property type="entry name" value="Fer4_10"/>
    <property type="match status" value="1"/>
</dbReference>
<evidence type="ECO:0000256" key="5">
    <source>
        <dbReference type="ARBA" id="ARBA00023004"/>
    </source>
</evidence>
<keyword evidence="1" id="KW-0813">Transport</keyword>
<keyword evidence="3" id="KW-0479">Metal-binding</keyword>
<dbReference type="PANTHER" id="PTHR30176">
    <property type="entry name" value="FERREDOXIN-TYPE PROTEIN NAPH"/>
    <property type="match status" value="1"/>
</dbReference>
<keyword evidence="5" id="KW-0408">Iron</keyword>
<dbReference type="GO" id="GO:0051539">
    <property type="term" value="F:4 iron, 4 sulfur cluster binding"/>
    <property type="evidence" value="ECO:0007669"/>
    <property type="project" value="UniProtKB-KW"/>
</dbReference>
<dbReference type="AlphaFoldDB" id="A0A927ZWS3"/>
<dbReference type="GO" id="GO:0046872">
    <property type="term" value="F:metal ion binding"/>
    <property type="evidence" value="ECO:0007669"/>
    <property type="project" value="UniProtKB-KW"/>
</dbReference>
<dbReference type="InterPro" id="IPR051684">
    <property type="entry name" value="Electron_Trans/Redox"/>
</dbReference>
<dbReference type="GO" id="GO:0005886">
    <property type="term" value="C:plasma membrane"/>
    <property type="evidence" value="ECO:0007669"/>
    <property type="project" value="TreeGrafter"/>
</dbReference>
<proteinExistence type="predicted"/>
<evidence type="ECO:0000313" key="9">
    <source>
        <dbReference type="Proteomes" id="UP000761380"/>
    </source>
</evidence>
<feature type="domain" description="4Fe-4S ferredoxin-type" evidence="7">
    <location>
        <begin position="70"/>
        <end position="91"/>
    </location>
</feature>
<evidence type="ECO:0000259" key="7">
    <source>
        <dbReference type="PROSITE" id="PS51379"/>
    </source>
</evidence>
<dbReference type="PANTHER" id="PTHR30176:SF3">
    <property type="entry name" value="FERREDOXIN-TYPE PROTEIN NAPH"/>
    <property type="match status" value="1"/>
</dbReference>
<dbReference type="SUPFAM" id="SSF54862">
    <property type="entry name" value="4Fe-4S ferredoxins"/>
    <property type="match status" value="1"/>
</dbReference>
<gene>
    <name evidence="8" type="ORF">E7201_01700</name>
</gene>
<protein>
    <submittedName>
        <fullName evidence="8">4Fe-4S dicluster domain-containing protein</fullName>
    </submittedName>
</protein>
<accession>A0A927ZWS3</accession>
<dbReference type="Proteomes" id="UP000761380">
    <property type="component" value="Unassembled WGS sequence"/>
</dbReference>
<feature type="domain" description="4Fe-4S ferredoxin-type" evidence="7">
    <location>
        <begin position="37"/>
        <end position="66"/>
    </location>
</feature>
<keyword evidence="2" id="KW-0004">4Fe-4S</keyword>
<reference evidence="8" key="1">
    <citation type="submission" date="2019-04" db="EMBL/GenBank/DDBJ databases">
        <title>Evolution of Biomass-Degrading Anaerobic Consortia Revealed by Metagenomics.</title>
        <authorList>
            <person name="Peng X."/>
        </authorList>
    </citation>
    <scope>NUCLEOTIDE SEQUENCE</scope>
    <source>
        <strain evidence="8">SIG240</strain>
    </source>
</reference>
<dbReference type="PROSITE" id="PS00198">
    <property type="entry name" value="4FE4S_FER_1"/>
    <property type="match status" value="1"/>
</dbReference>
<keyword evidence="6" id="KW-0411">Iron-sulfur</keyword>
<sequence length="100" mass="11125">MLLVLIIAGSMSIYRLFCRMLCPLGAIYGLLNRVCLYRLQVDKGRCTDCGKCAKACPMDVHSAHQPHSPECIMCGKCMAVCPQQALYWGKERDLSIAKVD</sequence>
<dbReference type="InterPro" id="IPR017896">
    <property type="entry name" value="4Fe4S_Fe-S-bd"/>
</dbReference>
<dbReference type="Pfam" id="PF12801">
    <property type="entry name" value="Fer4_5"/>
    <property type="match status" value="1"/>
</dbReference>